<evidence type="ECO:0000313" key="11">
    <source>
        <dbReference type="Proteomes" id="UP000039865"/>
    </source>
</evidence>
<dbReference type="GO" id="GO:0030150">
    <property type="term" value="P:protein import into mitochondrial matrix"/>
    <property type="evidence" value="ECO:0007669"/>
    <property type="project" value="InterPro"/>
</dbReference>
<dbReference type="GO" id="GO:0005744">
    <property type="term" value="C:TIM23 mitochondrial import inner membrane translocase complex"/>
    <property type="evidence" value="ECO:0007669"/>
    <property type="project" value="InterPro"/>
</dbReference>
<keyword evidence="6" id="KW-0811">Translocation</keyword>
<evidence type="ECO:0000256" key="2">
    <source>
        <dbReference type="ARBA" id="ARBA00008817"/>
    </source>
</evidence>
<evidence type="ECO:0000313" key="10">
    <source>
        <dbReference type="EMBL" id="CDW86138.1"/>
    </source>
</evidence>
<reference evidence="10 11" key="1">
    <citation type="submission" date="2014-06" db="EMBL/GenBank/DDBJ databases">
        <authorList>
            <person name="Swart Estienne"/>
        </authorList>
    </citation>
    <scope>NUCLEOTIDE SEQUENCE [LARGE SCALE GENOMIC DNA]</scope>
    <source>
        <strain evidence="10 11">130c</strain>
    </source>
</reference>
<feature type="region of interest" description="Disordered" evidence="9">
    <location>
        <begin position="119"/>
        <end position="143"/>
    </location>
</feature>
<keyword evidence="11" id="KW-1185">Reference proteome</keyword>
<sequence length="143" mass="16192">MVNKFLINLVVEYGARIGKSVFKAYQQAVNSPGAQQSGFGKVAQETFGRFVVKPMTRSEAFQILSIEETTEVDPTKIMERFETLFVKNMPDRGGSFYLQSKIYFAKEHIMQDFPAEMNASKFNPDESEAAQETESNKDDAKKN</sequence>
<evidence type="ECO:0000256" key="7">
    <source>
        <dbReference type="ARBA" id="ARBA00023128"/>
    </source>
</evidence>
<dbReference type="PANTHER" id="PTHR12388">
    <property type="entry name" value="MITOCHONDRIA ASSOCIATED GRANULOCYTE MACROPHAGE CSF SIGNALING MOLECULE"/>
    <property type="match status" value="1"/>
</dbReference>
<dbReference type="Proteomes" id="UP000039865">
    <property type="component" value="Unassembled WGS sequence"/>
</dbReference>
<evidence type="ECO:0000256" key="1">
    <source>
        <dbReference type="ARBA" id="ARBA00004637"/>
    </source>
</evidence>
<dbReference type="InterPro" id="IPR005341">
    <property type="entry name" value="Tim16"/>
</dbReference>
<evidence type="ECO:0000256" key="5">
    <source>
        <dbReference type="ARBA" id="ARBA00022927"/>
    </source>
</evidence>
<dbReference type="Pfam" id="PF03656">
    <property type="entry name" value="Pam16"/>
    <property type="match status" value="1"/>
</dbReference>
<keyword evidence="7" id="KW-0496">Mitochondrion</keyword>
<evidence type="ECO:0000256" key="3">
    <source>
        <dbReference type="ARBA" id="ARBA00022448"/>
    </source>
</evidence>
<accession>A0A078AZ99</accession>
<feature type="compositionally biased region" description="Basic and acidic residues" evidence="9">
    <location>
        <begin position="134"/>
        <end position="143"/>
    </location>
</feature>
<proteinExistence type="inferred from homology"/>
<gene>
    <name evidence="10" type="primary">Contig14954.g15935</name>
    <name evidence="10" type="ORF">STYLEM_15229</name>
</gene>
<name>A0A078AZ99_STYLE</name>
<evidence type="ECO:0000256" key="8">
    <source>
        <dbReference type="ARBA" id="ARBA00023136"/>
    </source>
</evidence>
<comment type="similarity">
    <text evidence="2">Belongs to the TIM16/PAM16 family.</text>
</comment>
<dbReference type="Gene3D" id="1.10.287.110">
    <property type="entry name" value="DnaJ domain"/>
    <property type="match status" value="1"/>
</dbReference>
<dbReference type="InterPro" id="IPR036869">
    <property type="entry name" value="J_dom_sf"/>
</dbReference>
<dbReference type="InParanoid" id="A0A078AZ99"/>
<dbReference type="OMA" id="ETCAHRI"/>
<keyword evidence="5" id="KW-0653">Protein transport</keyword>
<keyword evidence="8" id="KW-0472">Membrane</keyword>
<evidence type="ECO:0000256" key="4">
    <source>
        <dbReference type="ARBA" id="ARBA00022792"/>
    </source>
</evidence>
<dbReference type="OrthoDB" id="10262892at2759"/>
<dbReference type="PANTHER" id="PTHR12388:SF0">
    <property type="entry name" value="MITOCHONDRIAL IMPORT INNER MEMBRANE TRANSLOCASE SUBUNIT TIM16"/>
    <property type="match status" value="1"/>
</dbReference>
<keyword evidence="4" id="KW-0999">Mitochondrion inner membrane</keyword>
<evidence type="ECO:0000256" key="9">
    <source>
        <dbReference type="SAM" id="MobiDB-lite"/>
    </source>
</evidence>
<dbReference type="SUPFAM" id="SSF46565">
    <property type="entry name" value="Chaperone J-domain"/>
    <property type="match status" value="1"/>
</dbReference>
<comment type="subcellular location">
    <subcellularLocation>
        <location evidence="1">Mitochondrion inner membrane</location>
        <topology evidence="1">Peripheral membrane protein</topology>
    </subcellularLocation>
</comment>
<dbReference type="EMBL" id="CCKQ01014385">
    <property type="protein sequence ID" value="CDW86138.1"/>
    <property type="molecule type" value="Genomic_DNA"/>
</dbReference>
<keyword evidence="3" id="KW-0813">Transport</keyword>
<evidence type="ECO:0000256" key="6">
    <source>
        <dbReference type="ARBA" id="ARBA00023010"/>
    </source>
</evidence>
<protein>
    <submittedName>
        <fullName evidence="10">Cochaperone pam16</fullName>
    </submittedName>
</protein>
<organism evidence="10 11">
    <name type="scientific">Stylonychia lemnae</name>
    <name type="common">Ciliate</name>
    <dbReference type="NCBI Taxonomy" id="5949"/>
    <lineage>
        <taxon>Eukaryota</taxon>
        <taxon>Sar</taxon>
        <taxon>Alveolata</taxon>
        <taxon>Ciliophora</taxon>
        <taxon>Intramacronucleata</taxon>
        <taxon>Spirotrichea</taxon>
        <taxon>Stichotrichia</taxon>
        <taxon>Sporadotrichida</taxon>
        <taxon>Oxytrichidae</taxon>
        <taxon>Stylonychinae</taxon>
        <taxon>Stylonychia</taxon>
    </lineage>
</organism>
<dbReference type="AlphaFoldDB" id="A0A078AZ99"/>